<name>A0A383F111_9ZZZZ</name>
<accession>A0A383F111</accession>
<sequence>CASFYLYNTHNEVDALCEGLQMAAKVFGGIA</sequence>
<dbReference type="EMBL" id="UINC01230517">
    <property type="protein sequence ID" value="SVE62671.1"/>
    <property type="molecule type" value="Genomic_DNA"/>
</dbReference>
<feature type="non-terminal residue" evidence="1">
    <location>
        <position position="1"/>
    </location>
</feature>
<gene>
    <name evidence="1" type="ORF">METZ01_LOCUS515525</name>
</gene>
<reference evidence="1" key="1">
    <citation type="submission" date="2018-05" db="EMBL/GenBank/DDBJ databases">
        <authorList>
            <person name="Lanie J.A."/>
            <person name="Ng W.-L."/>
            <person name="Kazmierczak K.M."/>
            <person name="Andrzejewski T.M."/>
            <person name="Davidsen T.M."/>
            <person name="Wayne K.J."/>
            <person name="Tettelin H."/>
            <person name="Glass J.I."/>
            <person name="Rusch D."/>
            <person name="Podicherti R."/>
            <person name="Tsui H.-C.T."/>
            <person name="Winkler M.E."/>
        </authorList>
    </citation>
    <scope>NUCLEOTIDE SEQUENCE</scope>
</reference>
<proteinExistence type="predicted"/>
<dbReference type="AlphaFoldDB" id="A0A383F111"/>
<protein>
    <submittedName>
        <fullName evidence="1">Uncharacterized protein</fullName>
    </submittedName>
</protein>
<organism evidence="1">
    <name type="scientific">marine metagenome</name>
    <dbReference type="NCBI Taxonomy" id="408172"/>
    <lineage>
        <taxon>unclassified sequences</taxon>
        <taxon>metagenomes</taxon>
        <taxon>ecological metagenomes</taxon>
    </lineage>
</organism>
<evidence type="ECO:0000313" key="1">
    <source>
        <dbReference type="EMBL" id="SVE62671.1"/>
    </source>
</evidence>